<evidence type="ECO:0000313" key="2">
    <source>
        <dbReference type="Proteomes" id="UP000194218"/>
    </source>
</evidence>
<dbReference type="Proteomes" id="UP000194218">
    <property type="component" value="Chromosome"/>
</dbReference>
<dbReference type="EMBL" id="CP021121">
    <property type="protein sequence ID" value="ARQ72426.1"/>
    <property type="molecule type" value="Genomic_DNA"/>
</dbReference>
<dbReference type="OrthoDB" id="8441777at2"/>
<dbReference type="RefSeq" id="WP_086162274.1">
    <property type="nucleotide sequence ID" value="NZ_CP021121.1"/>
</dbReference>
<proteinExistence type="predicted"/>
<accession>A0A1W7D5V7</accession>
<keyword evidence="2" id="KW-1185">Reference proteome</keyword>
<dbReference type="AlphaFoldDB" id="A0A1W7D5V7"/>
<dbReference type="SUPFAM" id="SSF53756">
    <property type="entry name" value="UDP-Glycosyltransferase/glycogen phosphorylase"/>
    <property type="match status" value="1"/>
</dbReference>
<name>A0A1W7D5V7_9ACTN</name>
<protein>
    <submittedName>
        <fullName evidence="1">Uncharacterized protein</fullName>
    </submittedName>
</protein>
<organism evidence="1 2">
    <name type="scientific">Streptomyces marincola</name>
    <dbReference type="NCBI Taxonomy" id="2878388"/>
    <lineage>
        <taxon>Bacteria</taxon>
        <taxon>Bacillati</taxon>
        <taxon>Actinomycetota</taxon>
        <taxon>Actinomycetes</taxon>
        <taxon>Kitasatosporales</taxon>
        <taxon>Streptomycetaceae</taxon>
        <taxon>Streptomyces</taxon>
    </lineage>
</organism>
<dbReference type="Pfam" id="PF20471">
    <property type="entry name" value="DUF6716"/>
    <property type="match status" value="1"/>
</dbReference>
<sequence>MGSAVPRAVVLADSDSRWRWAALVARQLAPKHALDARFLASATTPSERQIAEVGIVPDTSRVVTHAELIDDPSLAEAELLVLGTIGGTALALIHSLGMAWEAASRRPVVVTGYVGVVYENVVDGLLLRVGSDIVLANSPHDAKRFREVYRGVGADPYSVVEAGLPFLGGQRHDPAAAGRDRPFTVCFAVQPTVPAGRAARLGLLDKLQRHARRHPDREVLLKLRARAGETATRLERHPYQALFDELPDPPENLKAVHGDMAEVLDRTDLLVTISSTAAMEAIHRGIPTAILTDYGVREAHGNHFFVASGALASFAQLDEGLVPRADHAWAAEHGIGGRDPFAAARARFDQLRDRVTPLPRMRPYYTPGNASDYLETLLGRHGIGLSGRPLPSGSAANPTAMRKLIQRGAGGLYRVGRKRVAPVIRRLAQG</sequence>
<dbReference type="InterPro" id="IPR046561">
    <property type="entry name" value="DUF6716"/>
</dbReference>
<reference evidence="1 2" key="1">
    <citation type="submission" date="2017-05" db="EMBL/GenBank/DDBJ databases">
        <title>Complete genome sequence of Streptomyces sp. SCSIO 03032 revealed the diverse biosynthetic pathways for its bioactive secondary metabolites.</title>
        <authorList>
            <person name="Ma L."/>
            <person name="Zhu Y."/>
            <person name="Zhang W."/>
            <person name="Zhang G."/>
            <person name="Tian X."/>
            <person name="Zhang S."/>
            <person name="Zhang C."/>
        </authorList>
    </citation>
    <scope>NUCLEOTIDE SEQUENCE [LARGE SCALE GENOMIC DNA]</scope>
    <source>
        <strain evidence="1 2">SCSIO 03032</strain>
    </source>
</reference>
<evidence type="ECO:0000313" key="1">
    <source>
        <dbReference type="EMBL" id="ARQ72426.1"/>
    </source>
</evidence>
<dbReference type="KEGG" id="smao:CAG99_16780"/>
<gene>
    <name evidence="1" type="ORF">CAG99_16780</name>
</gene>